<dbReference type="RefSeq" id="WP_124330099.1">
    <property type="nucleotide sequence ID" value="NZ_BEXT01000001.1"/>
</dbReference>
<protein>
    <recommendedName>
        <fullName evidence="2">Electron transfer flavoprotein subunit beta</fullName>
    </recommendedName>
</protein>
<dbReference type="SUPFAM" id="SSF52402">
    <property type="entry name" value="Adenine nucleotide alpha hydrolases-like"/>
    <property type="match status" value="1"/>
</dbReference>
<dbReference type="PIRSF" id="PIRSF000090">
    <property type="entry name" value="Beta-ETF"/>
    <property type="match status" value="1"/>
</dbReference>
<feature type="domain" description="Electron transfer flavoprotein alpha/beta-subunit N-terminal" evidence="5">
    <location>
        <begin position="23"/>
        <end position="212"/>
    </location>
</feature>
<organism evidence="6 7">
    <name type="scientific">Desulfonema ishimotonii</name>
    <dbReference type="NCBI Taxonomy" id="45657"/>
    <lineage>
        <taxon>Bacteria</taxon>
        <taxon>Pseudomonadati</taxon>
        <taxon>Thermodesulfobacteriota</taxon>
        <taxon>Desulfobacteria</taxon>
        <taxon>Desulfobacterales</taxon>
        <taxon>Desulfococcaceae</taxon>
        <taxon>Desulfonema</taxon>
    </lineage>
</organism>
<keyword evidence="7" id="KW-1185">Reference proteome</keyword>
<dbReference type="EMBL" id="BEXT01000001">
    <property type="protein sequence ID" value="GBC62974.1"/>
    <property type="molecule type" value="Genomic_DNA"/>
</dbReference>
<dbReference type="AlphaFoldDB" id="A0A401G187"/>
<dbReference type="PANTHER" id="PTHR21294">
    <property type="entry name" value="ELECTRON TRANSFER FLAVOPROTEIN BETA-SUBUNIT"/>
    <property type="match status" value="1"/>
</dbReference>
<reference evidence="7" key="2">
    <citation type="submission" date="2019-01" db="EMBL/GenBank/DDBJ databases">
        <title>Genome sequence of Desulfonema ishimotonii strain Tokyo 01.</title>
        <authorList>
            <person name="Fukui M."/>
        </authorList>
    </citation>
    <scope>NUCLEOTIDE SEQUENCE [LARGE SCALE GENOMIC DNA]</scope>
    <source>
        <strain evidence="7">Tokyo 01</strain>
    </source>
</reference>
<evidence type="ECO:0000256" key="3">
    <source>
        <dbReference type="ARBA" id="ARBA00022448"/>
    </source>
</evidence>
<dbReference type="Proteomes" id="UP000288096">
    <property type="component" value="Unassembled WGS sequence"/>
</dbReference>
<dbReference type="PANTHER" id="PTHR21294:SF8">
    <property type="entry name" value="ELECTRON TRANSFER FLAVOPROTEIN SUBUNIT BETA"/>
    <property type="match status" value="1"/>
</dbReference>
<dbReference type="Pfam" id="PF01012">
    <property type="entry name" value="ETF"/>
    <property type="match status" value="1"/>
</dbReference>
<dbReference type="InterPro" id="IPR033948">
    <property type="entry name" value="ETF_beta_N"/>
</dbReference>
<sequence>MDILVLLKQVPATESLITIADDGKRVNTDNAKWVINPYDEFAVEEALQIKKAHGGTVTVISVGNDKTVEALRTGLAMGADRAVLINDPATADCDGLGIARILAAAIRDMSCDVIIAGQRAVDDDNYLVGAAVAEFLNIPHISMVVKEEITDGTIRCHQSIDGGTSLLEAPLPVLFTTQRGLNEPRYASLPGIMKAKKKPIDTRTLADIGLDAGEIAPRARIIEMKLPPERTGGRIIEGDSAQAKAAALVRALREEAKVI</sequence>
<evidence type="ECO:0000256" key="4">
    <source>
        <dbReference type="ARBA" id="ARBA00022982"/>
    </source>
</evidence>
<keyword evidence="4" id="KW-0249">Electron transport</keyword>
<evidence type="ECO:0000313" key="6">
    <source>
        <dbReference type="EMBL" id="GBC62974.1"/>
    </source>
</evidence>
<dbReference type="InterPro" id="IPR012255">
    <property type="entry name" value="ETF_b"/>
</dbReference>
<keyword evidence="3" id="KW-0813">Transport</keyword>
<dbReference type="CDD" id="cd01714">
    <property type="entry name" value="ETF_beta"/>
    <property type="match status" value="1"/>
</dbReference>
<evidence type="ECO:0000313" key="7">
    <source>
        <dbReference type="Proteomes" id="UP000288096"/>
    </source>
</evidence>
<proteinExistence type="inferred from homology"/>
<evidence type="ECO:0000256" key="2">
    <source>
        <dbReference type="ARBA" id="ARBA00016797"/>
    </source>
</evidence>
<gene>
    <name evidence="6" type="ORF">DENIS_3960</name>
</gene>
<comment type="similarity">
    <text evidence="1">Belongs to the ETF beta-subunit/FixA family.</text>
</comment>
<dbReference type="InterPro" id="IPR014729">
    <property type="entry name" value="Rossmann-like_a/b/a_fold"/>
</dbReference>
<comment type="caution">
    <text evidence="6">The sequence shown here is derived from an EMBL/GenBank/DDBJ whole genome shotgun (WGS) entry which is preliminary data.</text>
</comment>
<dbReference type="SMART" id="SM00893">
    <property type="entry name" value="ETF"/>
    <property type="match status" value="1"/>
</dbReference>
<accession>A0A401G187</accession>
<dbReference type="GO" id="GO:0009055">
    <property type="term" value="F:electron transfer activity"/>
    <property type="evidence" value="ECO:0007669"/>
    <property type="project" value="InterPro"/>
</dbReference>
<evidence type="ECO:0000259" key="5">
    <source>
        <dbReference type="SMART" id="SM00893"/>
    </source>
</evidence>
<evidence type="ECO:0000256" key="1">
    <source>
        <dbReference type="ARBA" id="ARBA00007557"/>
    </source>
</evidence>
<dbReference type="Gene3D" id="3.40.50.620">
    <property type="entry name" value="HUPs"/>
    <property type="match status" value="1"/>
</dbReference>
<dbReference type="OrthoDB" id="9781325at2"/>
<dbReference type="InterPro" id="IPR014730">
    <property type="entry name" value="ETF_a/b_N"/>
</dbReference>
<name>A0A401G187_9BACT</name>
<reference evidence="7" key="1">
    <citation type="submission" date="2017-11" db="EMBL/GenBank/DDBJ databases">
        <authorList>
            <person name="Watanabe M."/>
            <person name="Kojima H."/>
        </authorList>
    </citation>
    <scope>NUCLEOTIDE SEQUENCE [LARGE SCALE GENOMIC DNA]</scope>
    <source>
        <strain evidence="7">Tokyo 01</strain>
    </source>
</reference>